<reference evidence="1" key="1">
    <citation type="journal article" date="2015" name="Nature">
        <title>Complex archaea that bridge the gap between prokaryotes and eukaryotes.</title>
        <authorList>
            <person name="Spang A."/>
            <person name="Saw J.H."/>
            <person name="Jorgensen S.L."/>
            <person name="Zaremba-Niedzwiedzka K."/>
            <person name="Martijn J."/>
            <person name="Lind A.E."/>
            <person name="van Eijk R."/>
            <person name="Schleper C."/>
            <person name="Guy L."/>
            <person name="Ettema T.J."/>
        </authorList>
    </citation>
    <scope>NUCLEOTIDE SEQUENCE</scope>
</reference>
<protein>
    <submittedName>
        <fullName evidence="1">Uncharacterized protein</fullName>
    </submittedName>
</protein>
<accession>A0A0F9G4W1</accession>
<evidence type="ECO:0000313" key="1">
    <source>
        <dbReference type="EMBL" id="KKL93764.1"/>
    </source>
</evidence>
<dbReference type="EMBL" id="LAZR01019101">
    <property type="protein sequence ID" value="KKL93764.1"/>
    <property type="molecule type" value="Genomic_DNA"/>
</dbReference>
<organism evidence="1">
    <name type="scientific">marine sediment metagenome</name>
    <dbReference type="NCBI Taxonomy" id="412755"/>
    <lineage>
        <taxon>unclassified sequences</taxon>
        <taxon>metagenomes</taxon>
        <taxon>ecological metagenomes</taxon>
    </lineage>
</organism>
<comment type="caution">
    <text evidence="1">The sequence shown here is derived from an EMBL/GenBank/DDBJ whole genome shotgun (WGS) entry which is preliminary data.</text>
</comment>
<feature type="non-terminal residue" evidence="1">
    <location>
        <position position="80"/>
    </location>
</feature>
<gene>
    <name evidence="1" type="ORF">LCGC14_1871340</name>
</gene>
<proteinExistence type="predicted"/>
<name>A0A0F9G4W1_9ZZZZ</name>
<dbReference type="AlphaFoldDB" id="A0A0F9G4W1"/>
<sequence length="80" mass="9247">MSEAYIEAFIEHAEDGFRWRIYQIDGIFQFDYQEYVDEDGKLATCAMSGGEWKTKQTFSGLWTEEVDKVCNALQLVAEHG</sequence>